<dbReference type="InterPro" id="IPR036390">
    <property type="entry name" value="WH_DNA-bd_sf"/>
</dbReference>
<dbReference type="Pfam" id="PF12840">
    <property type="entry name" value="HTH_20"/>
    <property type="match status" value="1"/>
</dbReference>
<sequence>MSDLEGDKELARDIEGVSALAEPTRRALYLYVCAQPHPVSREQAAEAVGAAVHTAKFHLDRLEQEGLLESSYARTSGRTGPGAGRSSKLYRRSDREIAVSLPDRDYALAGKLMAQAITESARTGEAVSKTLGRVATDAGAALARDTDAADADDALEIARAVLRSQGYEPRWEGQRIVMANCPFHDLAQAHTGLVCGMNHDLLCGFAESLAPGELDVVLDPAPNRCCVTIGRRAREAQSNG</sequence>
<name>A0A1H4ITT2_9MICO</name>
<proteinExistence type="predicted"/>
<dbReference type="SUPFAM" id="SSF46785">
    <property type="entry name" value="Winged helix' DNA-binding domain"/>
    <property type="match status" value="1"/>
</dbReference>
<keyword evidence="3" id="KW-1185">Reference proteome</keyword>
<dbReference type="CDD" id="cd00090">
    <property type="entry name" value="HTH_ARSR"/>
    <property type="match status" value="1"/>
</dbReference>
<accession>A0A1H4ITT2</accession>
<dbReference type="RefSeq" id="WP_091179009.1">
    <property type="nucleotide sequence ID" value="NZ_FNRY01000001.1"/>
</dbReference>
<evidence type="ECO:0000256" key="1">
    <source>
        <dbReference type="SAM" id="MobiDB-lite"/>
    </source>
</evidence>
<reference evidence="2 3" key="1">
    <citation type="submission" date="2016-10" db="EMBL/GenBank/DDBJ databases">
        <authorList>
            <person name="de Groot N.N."/>
        </authorList>
    </citation>
    <scope>NUCLEOTIDE SEQUENCE [LARGE SCALE GENOMIC DNA]</scope>
    <source>
        <strain evidence="2 3">DSM 21799</strain>
    </source>
</reference>
<dbReference type="Gene3D" id="1.10.10.10">
    <property type="entry name" value="Winged helix-like DNA-binding domain superfamily/Winged helix DNA-binding domain"/>
    <property type="match status" value="1"/>
</dbReference>
<evidence type="ECO:0000313" key="2">
    <source>
        <dbReference type="EMBL" id="SEB37046.1"/>
    </source>
</evidence>
<dbReference type="InterPro" id="IPR011991">
    <property type="entry name" value="ArsR-like_HTH"/>
</dbReference>
<dbReference type="Proteomes" id="UP000199183">
    <property type="component" value="Unassembled WGS sequence"/>
</dbReference>
<feature type="region of interest" description="Disordered" evidence="1">
    <location>
        <begin position="70"/>
        <end position="89"/>
    </location>
</feature>
<dbReference type="OrthoDB" id="3399802at2"/>
<protein>
    <submittedName>
        <fullName evidence="2">Predicted transcriptional regulator, ArsR family</fullName>
    </submittedName>
</protein>
<dbReference type="AlphaFoldDB" id="A0A1H4ITT2"/>
<dbReference type="EMBL" id="FNRY01000001">
    <property type="protein sequence ID" value="SEB37046.1"/>
    <property type="molecule type" value="Genomic_DNA"/>
</dbReference>
<organism evidence="2 3">
    <name type="scientific">Paramicrobacterium humi</name>
    <dbReference type="NCBI Taxonomy" id="640635"/>
    <lineage>
        <taxon>Bacteria</taxon>
        <taxon>Bacillati</taxon>
        <taxon>Actinomycetota</taxon>
        <taxon>Actinomycetes</taxon>
        <taxon>Micrococcales</taxon>
        <taxon>Microbacteriaceae</taxon>
        <taxon>Paramicrobacterium</taxon>
    </lineage>
</organism>
<gene>
    <name evidence="2" type="ORF">SAMN04489806_0228</name>
</gene>
<dbReference type="InterPro" id="IPR036388">
    <property type="entry name" value="WH-like_DNA-bd_sf"/>
</dbReference>
<evidence type="ECO:0000313" key="3">
    <source>
        <dbReference type="Proteomes" id="UP000199183"/>
    </source>
</evidence>
<dbReference type="STRING" id="640635.SAMN04489806_0228"/>